<dbReference type="AlphaFoldDB" id="A0A1A9K6J5"/>
<feature type="transmembrane region" description="Helical" evidence="7">
    <location>
        <begin position="141"/>
        <end position="159"/>
    </location>
</feature>
<comment type="subcellular location">
    <subcellularLocation>
        <location evidence="1">Cell membrane</location>
        <topology evidence="1">Multi-pass membrane protein</topology>
    </subcellularLocation>
</comment>
<evidence type="ECO:0000256" key="2">
    <source>
        <dbReference type="ARBA" id="ARBA00010792"/>
    </source>
</evidence>
<keyword evidence="6 7" id="KW-0472">Membrane</keyword>
<dbReference type="InterPro" id="IPR000326">
    <property type="entry name" value="PAP2/HPO"/>
</dbReference>
<evidence type="ECO:0000256" key="5">
    <source>
        <dbReference type="ARBA" id="ARBA00022989"/>
    </source>
</evidence>
<protein>
    <submittedName>
        <fullName evidence="9">Phosphoesterase</fullName>
    </submittedName>
</protein>
<evidence type="ECO:0000259" key="8">
    <source>
        <dbReference type="SMART" id="SM00014"/>
    </source>
</evidence>
<dbReference type="Pfam" id="PF09335">
    <property type="entry name" value="VTT_dom"/>
    <property type="match status" value="1"/>
</dbReference>
<sequence length="437" mass="46480">MSLDLFNQWIAGHPQWLGLVVFLIAFLECAAVVGLVLPGVVMLFAVAVLAGGGALGLGQTLLLAFAGGLLGDLCSYFLGRRFHQDIRRLPLLRHHPEWLAGAEGFVARYGVTSLLVGRFIGALRPFLPLVAGMLDMPFGRFLAVSVLAAAGWSVAYLLPGWTTGAALRLPLPEGFWPEMAVVAGGLAVLGGALIHACLKRRHGTALVAAGLSAALLLGILIGWPHLDALDHGLMTLIQQERSPLLNHIMVAVTRLGDFRTQVIVGIVLSGLLLGLGKWRHALFAGGTLLATALLNTTLKHFFGRARPEVIADPLSAFSMPSGHSSASFACFLVLGVLASREGSPRVRLTWLLLAMLPAAWIAGSRLYLGAHWPSDVIAGALLAAAVCAAALWASQLRQPLPALPKRIWWCLVPVLLLVFSVSVGWDLSHAVARYTPL</sequence>
<dbReference type="InterPro" id="IPR032816">
    <property type="entry name" value="VTT_dom"/>
</dbReference>
<dbReference type="InterPro" id="IPR036938">
    <property type="entry name" value="PAP2/HPO_sf"/>
</dbReference>
<dbReference type="SUPFAM" id="SSF48317">
    <property type="entry name" value="Acid phosphatase/Vanadium-dependent haloperoxidase"/>
    <property type="match status" value="1"/>
</dbReference>
<evidence type="ECO:0000256" key="6">
    <source>
        <dbReference type="ARBA" id="ARBA00023136"/>
    </source>
</evidence>
<feature type="transmembrane region" description="Helical" evidence="7">
    <location>
        <begin position="282"/>
        <end position="302"/>
    </location>
</feature>
<keyword evidence="5 7" id="KW-1133">Transmembrane helix</keyword>
<evidence type="ECO:0000313" key="9">
    <source>
        <dbReference type="EMBL" id="ANI13215.1"/>
    </source>
</evidence>
<accession>A0A1A9K6J5</accession>
<dbReference type="SMART" id="SM00014">
    <property type="entry name" value="acidPPc"/>
    <property type="match status" value="1"/>
</dbReference>
<comment type="similarity">
    <text evidence="2">Belongs to the DedA family.</text>
</comment>
<feature type="transmembrane region" description="Helical" evidence="7">
    <location>
        <begin position="322"/>
        <end position="338"/>
    </location>
</feature>
<dbReference type="CDD" id="cd03392">
    <property type="entry name" value="PAP2_like_2"/>
    <property type="match status" value="1"/>
</dbReference>
<keyword evidence="4 7" id="KW-0812">Transmembrane</keyword>
<evidence type="ECO:0000256" key="1">
    <source>
        <dbReference type="ARBA" id="ARBA00004651"/>
    </source>
</evidence>
<feature type="transmembrane region" description="Helical" evidence="7">
    <location>
        <begin position="98"/>
        <end position="120"/>
    </location>
</feature>
<dbReference type="PANTHER" id="PTHR30353">
    <property type="entry name" value="INNER MEMBRANE PROTEIN DEDA-RELATED"/>
    <property type="match status" value="1"/>
</dbReference>
<dbReference type="Gene3D" id="1.20.144.10">
    <property type="entry name" value="Phosphatidic acid phosphatase type 2/haloperoxidase"/>
    <property type="match status" value="2"/>
</dbReference>
<feature type="transmembrane region" description="Helical" evidence="7">
    <location>
        <begin position="350"/>
        <end position="370"/>
    </location>
</feature>
<dbReference type="PANTHER" id="PTHR30353:SF15">
    <property type="entry name" value="INNER MEMBRANE PROTEIN YABI"/>
    <property type="match status" value="1"/>
</dbReference>
<evidence type="ECO:0000256" key="4">
    <source>
        <dbReference type="ARBA" id="ARBA00022692"/>
    </source>
</evidence>
<reference evidence="9 10" key="1">
    <citation type="submission" date="2016-05" db="EMBL/GenBank/DDBJ databases">
        <title>Genome Sequence of Pseudomonas citronellolis Strain SJTE-3, an Estrogens and Persistent Organic Pollutants degradation strain.</title>
        <authorList>
            <person name="Liang R."/>
        </authorList>
    </citation>
    <scope>NUCLEOTIDE SEQUENCE [LARGE SCALE GENOMIC DNA]</scope>
    <source>
        <strain evidence="9 10">SJTE-3</strain>
    </source>
</reference>
<keyword evidence="3" id="KW-1003">Cell membrane</keyword>
<evidence type="ECO:0000313" key="10">
    <source>
        <dbReference type="Proteomes" id="UP000077748"/>
    </source>
</evidence>
<dbReference type="Proteomes" id="UP000077748">
    <property type="component" value="Chromosome"/>
</dbReference>
<gene>
    <name evidence="9" type="ORF">A9C11_04125</name>
</gene>
<feature type="domain" description="Phosphatidic acid phosphatase type 2/haloperoxidase" evidence="8">
    <location>
        <begin position="281"/>
        <end position="391"/>
    </location>
</feature>
<dbReference type="InterPro" id="IPR032818">
    <property type="entry name" value="DedA-like"/>
</dbReference>
<proteinExistence type="inferred from homology"/>
<feature type="transmembrane region" description="Helical" evidence="7">
    <location>
        <begin position="258"/>
        <end position="275"/>
    </location>
</feature>
<feature type="transmembrane region" description="Helical" evidence="7">
    <location>
        <begin position="16"/>
        <end position="49"/>
    </location>
</feature>
<feature type="transmembrane region" description="Helical" evidence="7">
    <location>
        <begin position="179"/>
        <end position="198"/>
    </location>
</feature>
<organism evidence="9 10">
    <name type="scientific">Pseudomonas citronellolis</name>
    <dbReference type="NCBI Taxonomy" id="53408"/>
    <lineage>
        <taxon>Bacteria</taxon>
        <taxon>Pseudomonadati</taxon>
        <taxon>Pseudomonadota</taxon>
        <taxon>Gammaproteobacteria</taxon>
        <taxon>Pseudomonadales</taxon>
        <taxon>Pseudomonadaceae</taxon>
        <taxon>Pseudomonas</taxon>
    </lineage>
</organism>
<dbReference type="GO" id="GO:0005886">
    <property type="term" value="C:plasma membrane"/>
    <property type="evidence" value="ECO:0007669"/>
    <property type="project" value="UniProtKB-SubCell"/>
</dbReference>
<feature type="transmembrane region" description="Helical" evidence="7">
    <location>
        <begin position="205"/>
        <end position="226"/>
    </location>
</feature>
<feature type="transmembrane region" description="Helical" evidence="7">
    <location>
        <begin position="376"/>
        <end position="394"/>
    </location>
</feature>
<evidence type="ECO:0000256" key="7">
    <source>
        <dbReference type="SAM" id="Phobius"/>
    </source>
</evidence>
<dbReference type="RefSeq" id="WP_064581874.1">
    <property type="nucleotide sequence ID" value="NZ_CP015878.1"/>
</dbReference>
<evidence type="ECO:0000256" key="3">
    <source>
        <dbReference type="ARBA" id="ARBA00022475"/>
    </source>
</evidence>
<dbReference type="EMBL" id="CP015878">
    <property type="protein sequence ID" value="ANI13215.1"/>
    <property type="molecule type" value="Genomic_DNA"/>
</dbReference>
<dbReference type="Pfam" id="PF01569">
    <property type="entry name" value="PAP2"/>
    <property type="match status" value="1"/>
</dbReference>
<name>A0A1A9K6J5_9PSED</name>
<feature type="transmembrane region" description="Helical" evidence="7">
    <location>
        <begin position="406"/>
        <end position="425"/>
    </location>
</feature>